<evidence type="ECO:0000313" key="4">
    <source>
        <dbReference type="Proteomes" id="UP000177006"/>
    </source>
</evidence>
<dbReference type="EMBL" id="MEZK01000010">
    <property type="protein sequence ID" value="OGD63273.1"/>
    <property type="molecule type" value="Genomic_DNA"/>
</dbReference>
<reference evidence="3 4" key="1">
    <citation type="journal article" date="2016" name="Nat. Commun.">
        <title>Thousands of microbial genomes shed light on interconnected biogeochemical processes in an aquifer system.</title>
        <authorList>
            <person name="Anantharaman K."/>
            <person name="Brown C.T."/>
            <person name="Hug L.A."/>
            <person name="Sharon I."/>
            <person name="Castelle C.J."/>
            <person name="Probst A.J."/>
            <person name="Thomas B.C."/>
            <person name="Singh A."/>
            <person name="Wilkins M.J."/>
            <person name="Karaoz U."/>
            <person name="Brodie E.L."/>
            <person name="Williams K.H."/>
            <person name="Hubbard S.S."/>
            <person name="Banfield J.F."/>
        </authorList>
    </citation>
    <scope>NUCLEOTIDE SEQUENCE [LARGE SCALE GENOMIC DNA]</scope>
</reference>
<evidence type="ECO:0000259" key="2">
    <source>
        <dbReference type="Pfam" id="PF13649"/>
    </source>
</evidence>
<organism evidence="3 4">
    <name type="scientific">Candidatus Beckwithbacteria bacterium RBG_13_42_9</name>
    <dbReference type="NCBI Taxonomy" id="1797457"/>
    <lineage>
        <taxon>Bacteria</taxon>
        <taxon>Candidatus Beckwithiibacteriota</taxon>
    </lineage>
</organism>
<proteinExistence type="predicted"/>
<sequence length="269" mass="30992">MKKVSSDKYTKDYFLSSCEGGKLWQRKKGTELTPRLQHAVSLVKIKPGDQVLDFGCGRGEIASYAAKKGATVLAVDYAPEALKLCRQTVKKLPPKISKRIKIIQANVESLEAAKNSFDLIFLIDVFEHLTNHELNLLLTKFYNSLKTGGTLLIHTAPNKQFYNIGFPFYTRWANLLISPFWKLIFHEEKIQLDSDPRAEHDHELHINEQTVESLKAWLNKTGYLSQVWLDSRFHAIRFRDKLNYALLTPIWIPGLSRFFTRDIWALGKK</sequence>
<dbReference type="SUPFAM" id="SSF53335">
    <property type="entry name" value="S-adenosyl-L-methionine-dependent methyltransferases"/>
    <property type="match status" value="1"/>
</dbReference>
<dbReference type="Pfam" id="PF13649">
    <property type="entry name" value="Methyltransf_25"/>
    <property type="match status" value="1"/>
</dbReference>
<dbReference type="InterPro" id="IPR041698">
    <property type="entry name" value="Methyltransf_25"/>
</dbReference>
<protein>
    <recommendedName>
        <fullName evidence="2">Methyltransferase domain-containing protein</fullName>
    </recommendedName>
</protein>
<name>A0A1F5E7B6_9BACT</name>
<dbReference type="Proteomes" id="UP000177006">
    <property type="component" value="Unassembled WGS sequence"/>
</dbReference>
<dbReference type="CDD" id="cd02440">
    <property type="entry name" value="AdoMet_MTases"/>
    <property type="match status" value="1"/>
</dbReference>
<dbReference type="GO" id="GO:0008757">
    <property type="term" value="F:S-adenosylmethionine-dependent methyltransferase activity"/>
    <property type="evidence" value="ECO:0007669"/>
    <property type="project" value="InterPro"/>
</dbReference>
<dbReference type="PANTHER" id="PTHR43861">
    <property type="entry name" value="TRANS-ACONITATE 2-METHYLTRANSFERASE-RELATED"/>
    <property type="match status" value="1"/>
</dbReference>
<gene>
    <name evidence="3" type="ORF">A2160_02085</name>
</gene>
<dbReference type="InterPro" id="IPR029063">
    <property type="entry name" value="SAM-dependent_MTases_sf"/>
</dbReference>
<dbReference type="Gene3D" id="3.40.50.150">
    <property type="entry name" value="Vaccinia Virus protein VP39"/>
    <property type="match status" value="1"/>
</dbReference>
<evidence type="ECO:0000313" key="3">
    <source>
        <dbReference type="EMBL" id="OGD63273.1"/>
    </source>
</evidence>
<evidence type="ECO:0000256" key="1">
    <source>
        <dbReference type="ARBA" id="ARBA00022679"/>
    </source>
</evidence>
<dbReference type="AlphaFoldDB" id="A0A1F5E7B6"/>
<accession>A0A1F5E7B6</accession>
<feature type="domain" description="Methyltransferase" evidence="2">
    <location>
        <begin position="51"/>
        <end position="149"/>
    </location>
</feature>
<dbReference type="STRING" id="1797457.A2160_02085"/>
<comment type="caution">
    <text evidence="3">The sequence shown here is derived from an EMBL/GenBank/DDBJ whole genome shotgun (WGS) entry which is preliminary data.</text>
</comment>
<keyword evidence="1" id="KW-0808">Transferase</keyword>